<evidence type="ECO:0000313" key="4">
    <source>
        <dbReference type="Proteomes" id="UP000694383"/>
    </source>
</evidence>
<dbReference type="PANTHER" id="PTHR23227:SF67">
    <property type="entry name" value="CRANIOFACIAL DEVELOPMENT PROTEIN 2-LIKE"/>
    <property type="match status" value="1"/>
</dbReference>
<name>A0A8C7YE94_9TELE</name>
<dbReference type="Pfam" id="PF03372">
    <property type="entry name" value="Exo_endo_phos"/>
    <property type="match status" value="1"/>
</dbReference>
<dbReference type="PANTHER" id="PTHR23227">
    <property type="entry name" value="BUCENTAUR RELATED"/>
    <property type="match status" value="1"/>
</dbReference>
<feature type="compositionally biased region" description="Basic and acidic residues" evidence="1">
    <location>
        <begin position="456"/>
        <end position="468"/>
    </location>
</feature>
<feature type="region of interest" description="Disordered" evidence="1">
    <location>
        <begin position="441"/>
        <end position="468"/>
    </location>
</feature>
<dbReference type="InterPro" id="IPR005135">
    <property type="entry name" value="Endo/exonuclease/phosphatase"/>
</dbReference>
<dbReference type="CDD" id="cd09076">
    <property type="entry name" value="L1-EN"/>
    <property type="match status" value="1"/>
</dbReference>
<evidence type="ECO:0000259" key="2">
    <source>
        <dbReference type="Pfam" id="PF03372"/>
    </source>
</evidence>
<dbReference type="SUPFAM" id="SSF56219">
    <property type="entry name" value="DNase I-like"/>
    <property type="match status" value="1"/>
</dbReference>
<keyword evidence="4" id="KW-1185">Reference proteome</keyword>
<dbReference type="Gene3D" id="3.60.10.10">
    <property type="entry name" value="Endonuclease/exonuclease/phosphatase"/>
    <property type="match status" value="1"/>
</dbReference>
<dbReference type="InterPro" id="IPR036691">
    <property type="entry name" value="Endo/exonu/phosph_ase_sf"/>
</dbReference>
<evidence type="ECO:0000256" key="1">
    <source>
        <dbReference type="SAM" id="MobiDB-lite"/>
    </source>
</evidence>
<reference evidence="3" key="2">
    <citation type="submission" date="2025-09" db="UniProtKB">
        <authorList>
            <consortium name="Ensembl"/>
        </authorList>
    </citation>
    <scope>IDENTIFICATION</scope>
</reference>
<protein>
    <recommendedName>
        <fullName evidence="2">Endonuclease/exonuclease/phosphatase domain-containing protein</fullName>
    </recommendedName>
</protein>
<sequence>MANELLVSHRQSCTYTVALQFALGCAKARGAPSIKKPGDAGDISCTQFPRTFMYMSSKNSTTHTTAFPGSDAPCAPPVARVSRPQTGSLRLRERLYLGCWNVRTLLDVGSQAVTMRSLHDYQVDIACLSEVRLANSGSRCIKVPGMDTNYWFYHSGAEEQGQQGVALAVSQHANAAMLSWEPISSRIAVARFKGHPLNLTVIAVYAPTLPSDRDLKDEFYGRLQSVVNRVPKRDVLIIAGDWNARTGAQEVLTRHIVGKFGLGHRCENGDRLINFSDLNHLCITNTRFQHPKKHLLTWYSNDGRTANQIDYILIRSRWISSVEDCRVYRGAEAGNKGGSDHMLVRAKLRLRLTTRIKITPPKRINIGLIENSCKSQALMEGIERQLAKPLPTSPNEMKNTVDSQWTKLKSSMQQTALKELGTTRKRHKDWISENTIRLSNSARDARLSGLPKYRQLRREATRSARKDR</sequence>
<dbReference type="GO" id="GO:0003824">
    <property type="term" value="F:catalytic activity"/>
    <property type="evidence" value="ECO:0007669"/>
    <property type="project" value="InterPro"/>
</dbReference>
<accession>A0A8C7YE94</accession>
<dbReference type="GeneTree" id="ENSGT00940000163895"/>
<dbReference type="AlphaFoldDB" id="A0A8C7YE94"/>
<evidence type="ECO:0000313" key="3">
    <source>
        <dbReference type="Ensembl" id="ENSOSIP00000025606.1"/>
    </source>
</evidence>
<dbReference type="Ensembl" id="ENSOSIT00000027004.1">
    <property type="protein sequence ID" value="ENSOSIP00000025606.1"/>
    <property type="gene ID" value="ENSOSIG00000013423.1"/>
</dbReference>
<proteinExistence type="predicted"/>
<reference evidence="3" key="1">
    <citation type="submission" date="2025-08" db="UniProtKB">
        <authorList>
            <consortium name="Ensembl"/>
        </authorList>
    </citation>
    <scope>IDENTIFICATION</scope>
</reference>
<feature type="domain" description="Endonuclease/exonuclease/phosphatase" evidence="2">
    <location>
        <begin position="100"/>
        <end position="341"/>
    </location>
</feature>
<organism evidence="3 4">
    <name type="scientific">Oryzias sinensis</name>
    <name type="common">Chinese medaka</name>
    <dbReference type="NCBI Taxonomy" id="183150"/>
    <lineage>
        <taxon>Eukaryota</taxon>
        <taxon>Metazoa</taxon>
        <taxon>Chordata</taxon>
        <taxon>Craniata</taxon>
        <taxon>Vertebrata</taxon>
        <taxon>Euteleostomi</taxon>
        <taxon>Actinopterygii</taxon>
        <taxon>Neopterygii</taxon>
        <taxon>Teleostei</taxon>
        <taxon>Neoteleostei</taxon>
        <taxon>Acanthomorphata</taxon>
        <taxon>Ovalentaria</taxon>
        <taxon>Atherinomorphae</taxon>
        <taxon>Beloniformes</taxon>
        <taxon>Adrianichthyidae</taxon>
        <taxon>Oryziinae</taxon>
        <taxon>Oryzias</taxon>
    </lineage>
</organism>
<dbReference type="InterPro" id="IPR027124">
    <property type="entry name" value="Swc5/CFDP1/2"/>
</dbReference>
<dbReference type="Proteomes" id="UP000694383">
    <property type="component" value="Unplaced"/>
</dbReference>